<accession>A0A1S2LVI9</accession>
<proteinExistence type="predicted"/>
<keyword evidence="1" id="KW-1133">Transmembrane helix</keyword>
<evidence type="ECO:0000313" key="3">
    <source>
        <dbReference type="Proteomes" id="UP000179524"/>
    </source>
</evidence>
<dbReference type="RefSeq" id="WP_071308535.1">
    <property type="nucleotide sequence ID" value="NZ_MLQR01000004.1"/>
</dbReference>
<dbReference type="Proteomes" id="UP000179524">
    <property type="component" value="Unassembled WGS sequence"/>
</dbReference>
<protein>
    <submittedName>
        <fullName evidence="2">Uncharacterized protein</fullName>
    </submittedName>
</protein>
<dbReference type="AlphaFoldDB" id="A0A1S2LVI9"/>
<name>A0A1S2LVI9_9BACI</name>
<keyword evidence="1" id="KW-0812">Transmembrane</keyword>
<reference evidence="2 3" key="1">
    <citation type="submission" date="2016-10" db="EMBL/GenBank/DDBJ databases">
        <title>Draft genome sequences of four alkaliphilic bacteria belonging to the Anaerobacillus genus.</title>
        <authorList>
            <person name="Bassil N.M."/>
            <person name="Lloyd J.R."/>
        </authorList>
    </citation>
    <scope>NUCLEOTIDE SEQUENCE [LARGE SCALE GENOMIC DNA]</scope>
    <source>
        <strain evidence="2 3">DSM 18345</strain>
    </source>
</reference>
<evidence type="ECO:0000256" key="1">
    <source>
        <dbReference type="SAM" id="Phobius"/>
    </source>
</evidence>
<evidence type="ECO:0000313" key="2">
    <source>
        <dbReference type="EMBL" id="OIJ16552.1"/>
    </source>
</evidence>
<dbReference type="OrthoDB" id="2970554at2"/>
<comment type="caution">
    <text evidence="2">The sequence shown here is derived from an EMBL/GenBank/DDBJ whole genome shotgun (WGS) entry which is preliminary data.</text>
</comment>
<organism evidence="2 3">
    <name type="scientific">Anaerobacillus alkalilacustris</name>
    <dbReference type="NCBI Taxonomy" id="393763"/>
    <lineage>
        <taxon>Bacteria</taxon>
        <taxon>Bacillati</taxon>
        <taxon>Bacillota</taxon>
        <taxon>Bacilli</taxon>
        <taxon>Bacillales</taxon>
        <taxon>Bacillaceae</taxon>
        <taxon>Anaerobacillus</taxon>
    </lineage>
</organism>
<sequence>MYSFVFALISLAMVLLYGMLHTFLFVKKMRQELEDKRKYLRYGSILGIFGCVSLCLGIILYFYGVG</sequence>
<keyword evidence="1" id="KW-0472">Membrane</keyword>
<gene>
    <name evidence="2" type="ORF">BKP37_04765</name>
</gene>
<dbReference type="EMBL" id="MLQR01000004">
    <property type="protein sequence ID" value="OIJ16552.1"/>
    <property type="molecule type" value="Genomic_DNA"/>
</dbReference>
<keyword evidence="3" id="KW-1185">Reference proteome</keyword>
<feature type="transmembrane region" description="Helical" evidence="1">
    <location>
        <begin position="6"/>
        <end position="27"/>
    </location>
</feature>
<feature type="transmembrane region" description="Helical" evidence="1">
    <location>
        <begin position="39"/>
        <end position="63"/>
    </location>
</feature>